<dbReference type="Proteomes" id="UP001642483">
    <property type="component" value="Unassembled WGS sequence"/>
</dbReference>
<comment type="caution">
    <text evidence="1">The sequence shown here is derived from an EMBL/GenBank/DDBJ whole genome shotgun (WGS) entry which is preliminary data.</text>
</comment>
<evidence type="ECO:0000313" key="1">
    <source>
        <dbReference type="EMBL" id="CAK8694201.1"/>
    </source>
</evidence>
<evidence type="ECO:0000313" key="2">
    <source>
        <dbReference type="Proteomes" id="UP001642483"/>
    </source>
</evidence>
<protein>
    <submittedName>
        <fullName evidence="1">Uncharacterized protein</fullName>
    </submittedName>
</protein>
<gene>
    <name evidence="1" type="ORF">CVLEPA_LOCUS27590</name>
</gene>
<accession>A0ABP0GTB4</accession>
<proteinExistence type="predicted"/>
<sequence>MSRFFVFNGYKTDGVDSQTIAKMIKFDNFADRLEAYVLRKLTSVQGTKDPLSKRFWQTFDDYVVYYSLSVDRRDGKQVASHIDDLEKFITDGRTIYFFIPKRFHNTV</sequence>
<dbReference type="EMBL" id="CAWYQH010000141">
    <property type="protein sequence ID" value="CAK8694201.1"/>
    <property type="molecule type" value="Genomic_DNA"/>
</dbReference>
<keyword evidence="2" id="KW-1185">Reference proteome</keyword>
<name>A0ABP0GTB4_CLALP</name>
<organism evidence="1 2">
    <name type="scientific">Clavelina lepadiformis</name>
    <name type="common">Light-bulb sea squirt</name>
    <name type="synonym">Ascidia lepadiformis</name>
    <dbReference type="NCBI Taxonomy" id="159417"/>
    <lineage>
        <taxon>Eukaryota</taxon>
        <taxon>Metazoa</taxon>
        <taxon>Chordata</taxon>
        <taxon>Tunicata</taxon>
        <taxon>Ascidiacea</taxon>
        <taxon>Aplousobranchia</taxon>
        <taxon>Clavelinidae</taxon>
        <taxon>Clavelina</taxon>
    </lineage>
</organism>
<reference evidence="1 2" key="1">
    <citation type="submission" date="2024-02" db="EMBL/GenBank/DDBJ databases">
        <authorList>
            <person name="Daric V."/>
            <person name="Darras S."/>
        </authorList>
    </citation>
    <scope>NUCLEOTIDE SEQUENCE [LARGE SCALE GENOMIC DNA]</scope>
</reference>